<gene>
    <name evidence="1" type="ORF">KC19_5G199400</name>
</gene>
<name>A0A8T0I5R4_CERPU</name>
<protein>
    <submittedName>
        <fullName evidence="1">Uncharacterized protein</fullName>
    </submittedName>
</protein>
<proteinExistence type="predicted"/>
<comment type="caution">
    <text evidence="1">The sequence shown here is derived from an EMBL/GenBank/DDBJ whole genome shotgun (WGS) entry which is preliminary data.</text>
</comment>
<keyword evidence="2" id="KW-1185">Reference proteome</keyword>
<evidence type="ECO:0000313" key="2">
    <source>
        <dbReference type="Proteomes" id="UP000822688"/>
    </source>
</evidence>
<evidence type="ECO:0000313" key="1">
    <source>
        <dbReference type="EMBL" id="KAG0578031.1"/>
    </source>
</evidence>
<dbReference type="EMBL" id="CM026425">
    <property type="protein sequence ID" value="KAG0578031.1"/>
    <property type="molecule type" value="Genomic_DNA"/>
</dbReference>
<reference evidence="1" key="1">
    <citation type="submission" date="2020-06" db="EMBL/GenBank/DDBJ databases">
        <title>WGS assembly of Ceratodon purpureus strain R40.</title>
        <authorList>
            <person name="Carey S.B."/>
            <person name="Jenkins J."/>
            <person name="Shu S."/>
            <person name="Lovell J.T."/>
            <person name="Sreedasyam A."/>
            <person name="Maumus F."/>
            <person name="Tiley G.P."/>
            <person name="Fernandez-Pozo N."/>
            <person name="Barry K."/>
            <person name="Chen C."/>
            <person name="Wang M."/>
            <person name="Lipzen A."/>
            <person name="Daum C."/>
            <person name="Saski C.A."/>
            <person name="Payton A.C."/>
            <person name="Mcbreen J.C."/>
            <person name="Conrad R.E."/>
            <person name="Kollar L.M."/>
            <person name="Olsson S."/>
            <person name="Huttunen S."/>
            <person name="Landis J.B."/>
            <person name="Wickett N.J."/>
            <person name="Johnson M.G."/>
            <person name="Rensing S.A."/>
            <person name="Grimwood J."/>
            <person name="Schmutz J."/>
            <person name="Mcdaniel S.F."/>
        </authorList>
    </citation>
    <scope>NUCLEOTIDE SEQUENCE</scope>
    <source>
        <strain evidence="1">R40</strain>
    </source>
</reference>
<sequence length="101" mass="11048">MTHLRVAAQETTPNCLTYSCVLCPAATLPSDLSCVSLDFQVSLLALLAVGRRCSCCSSFHSIPNYLPLPVQCQTLGLSWPSPILSRLILSQFPHMPRCRSL</sequence>
<organism evidence="1 2">
    <name type="scientific">Ceratodon purpureus</name>
    <name type="common">Fire moss</name>
    <name type="synonym">Dicranum purpureum</name>
    <dbReference type="NCBI Taxonomy" id="3225"/>
    <lineage>
        <taxon>Eukaryota</taxon>
        <taxon>Viridiplantae</taxon>
        <taxon>Streptophyta</taxon>
        <taxon>Embryophyta</taxon>
        <taxon>Bryophyta</taxon>
        <taxon>Bryophytina</taxon>
        <taxon>Bryopsida</taxon>
        <taxon>Dicranidae</taxon>
        <taxon>Pseudoditrichales</taxon>
        <taxon>Ditrichaceae</taxon>
        <taxon>Ceratodon</taxon>
    </lineage>
</organism>
<accession>A0A8T0I5R4</accession>
<dbReference type="Proteomes" id="UP000822688">
    <property type="component" value="Chromosome 5"/>
</dbReference>
<dbReference type="AlphaFoldDB" id="A0A8T0I5R4"/>